<organism evidence="1">
    <name type="scientific">Fonticula alba</name>
    <name type="common">Slime mold</name>
    <dbReference type="NCBI Taxonomy" id="691883"/>
    <lineage>
        <taxon>Eukaryota</taxon>
        <taxon>Rotosphaerida</taxon>
        <taxon>Fonticulaceae</taxon>
        <taxon>Fonticula</taxon>
    </lineage>
</organism>
<dbReference type="GeneID" id="20529916"/>
<name>A0A058Z1V4_FONAL</name>
<protein>
    <submittedName>
        <fullName evidence="1">Uncharacterized protein</fullName>
    </submittedName>
</protein>
<gene>
    <name evidence="1" type="ORF">H696_05191</name>
</gene>
<reference evidence="1" key="1">
    <citation type="submission" date="2013-04" db="EMBL/GenBank/DDBJ databases">
        <title>The Genome Sequence of Fonticula alba ATCC 38817.</title>
        <authorList>
            <consortium name="The Broad Institute Genomics Platform"/>
            <person name="Russ C."/>
            <person name="Cuomo C."/>
            <person name="Burger G."/>
            <person name="Gray M.W."/>
            <person name="Holland P.W.H."/>
            <person name="King N."/>
            <person name="Lang F.B.F."/>
            <person name="Roger A.J."/>
            <person name="Ruiz-Trillo I."/>
            <person name="Brown M."/>
            <person name="Walker B."/>
            <person name="Young S."/>
            <person name="Zeng Q."/>
            <person name="Gargeya S."/>
            <person name="Fitzgerald M."/>
            <person name="Haas B."/>
            <person name="Abouelleil A."/>
            <person name="Allen A.W."/>
            <person name="Alvarado L."/>
            <person name="Arachchi H.M."/>
            <person name="Berlin A.M."/>
            <person name="Chapman S.B."/>
            <person name="Gainer-Dewar J."/>
            <person name="Goldberg J."/>
            <person name="Griggs A."/>
            <person name="Gujja S."/>
            <person name="Hansen M."/>
            <person name="Howarth C."/>
            <person name="Imamovic A."/>
            <person name="Ireland A."/>
            <person name="Larimer J."/>
            <person name="McCowan C."/>
            <person name="Murphy C."/>
            <person name="Pearson M."/>
            <person name="Poon T.W."/>
            <person name="Priest M."/>
            <person name="Roberts A."/>
            <person name="Saif S."/>
            <person name="Shea T."/>
            <person name="Sisk P."/>
            <person name="Sykes S."/>
            <person name="Wortman J."/>
            <person name="Nusbaum C."/>
            <person name="Birren B."/>
        </authorList>
    </citation>
    <scope>NUCLEOTIDE SEQUENCE [LARGE SCALE GENOMIC DNA]</scope>
    <source>
        <strain evidence="1">ATCC 38817</strain>
    </source>
</reference>
<dbReference type="EMBL" id="KB932209">
    <property type="protein sequence ID" value="KCV68269.1"/>
    <property type="molecule type" value="Genomic_DNA"/>
</dbReference>
<dbReference type="AlphaFoldDB" id="A0A058Z1V4"/>
<evidence type="ECO:0000313" key="1">
    <source>
        <dbReference type="EMBL" id="KCV68269.1"/>
    </source>
</evidence>
<sequence>MRACNGATPPDRAAMTIIEDAQGQRARRAERGRITQYAARRRSLGRLTGEDRGRACCRSSRAVPVGLCVCVCAYARVCECVCACALACGAVARPAAAGGPRSPPGA</sequence>
<dbReference type="RefSeq" id="XP_009497323.1">
    <property type="nucleotide sequence ID" value="XM_009499048.1"/>
</dbReference>
<proteinExistence type="predicted"/>
<keyword evidence="2" id="KW-1185">Reference proteome</keyword>
<evidence type="ECO:0000313" key="2">
    <source>
        <dbReference type="Proteomes" id="UP000030693"/>
    </source>
</evidence>
<dbReference type="Proteomes" id="UP000030693">
    <property type="component" value="Unassembled WGS sequence"/>
</dbReference>
<accession>A0A058Z1V4</accession>